<evidence type="ECO:0000256" key="4">
    <source>
        <dbReference type="ARBA" id="ARBA00022964"/>
    </source>
</evidence>
<dbReference type="InterPro" id="IPR005123">
    <property type="entry name" value="Oxoglu/Fe-dep_dioxygenase_dom"/>
</dbReference>
<keyword evidence="4" id="KW-0223">Dioxygenase</keyword>
<dbReference type="SMART" id="SM00702">
    <property type="entry name" value="P4Hc"/>
    <property type="match status" value="1"/>
</dbReference>
<evidence type="ECO:0000256" key="6">
    <source>
        <dbReference type="ARBA" id="ARBA00023004"/>
    </source>
</evidence>
<dbReference type="GeneID" id="17277788"/>
<dbReference type="PANTHER" id="PTHR12907:SF26">
    <property type="entry name" value="HIF PROLYL HYDROXYLASE, ISOFORM C"/>
    <property type="match status" value="1"/>
</dbReference>
<name>A0A0D3K9T0_EMIH1</name>
<dbReference type="InterPro" id="IPR051559">
    <property type="entry name" value="HIF_prolyl_hydroxylases"/>
</dbReference>
<keyword evidence="10" id="KW-1185">Reference proteome</keyword>
<dbReference type="InterPro" id="IPR006620">
    <property type="entry name" value="Pro_4_hyd_alph"/>
</dbReference>
<proteinExistence type="predicted"/>
<dbReference type="KEGG" id="ehx:EMIHUDRAFT_230869"/>
<dbReference type="HOGENOM" id="CLU_742791_0_0_1"/>
<keyword evidence="2" id="KW-0479">Metal-binding</keyword>
<keyword evidence="6" id="KW-0408">Iron</keyword>
<reference evidence="10" key="1">
    <citation type="journal article" date="2013" name="Nature">
        <title>Pan genome of the phytoplankton Emiliania underpins its global distribution.</title>
        <authorList>
            <person name="Read B.A."/>
            <person name="Kegel J."/>
            <person name="Klute M.J."/>
            <person name="Kuo A."/>
            <person name="Lefebvre S.C."/>
            <person name="Maumus F."/>
            <person name="Mayer C."/>
            <person name="Miller J."/>
            <person name="Monier A."/>
            <person name="Salamov A."/>
            <person name="Young J."/>
            <person name="Aguilar M."/>
            <person name="Claverie J.M."/>
            <person name="Frickenhaus S."/>
            <person name="Gonzalez K."/>
            <person name="Herman E.K."/>
            <person name="Lin Y.C."/>
            <person name="Napier J."/>
            <person name="Ogata H."/>
            <person name="Sarno A.F."/>
            <person name="Shmutz J."/>
            <person name="Schroeder D."/>
            <person name="de Vargas C."/>
            <person name="Verret F."/>
            <person name="von Dassow P."/>
            <person name="Valentin K."/>
            <person name="Van de Peer Y."/>
            <person name="Wheeler G."/>
            <person name="Dacks J.B."/>
            <person name="Delwiche C.F."/>
            <person name="Dyhrman S.T."/>
            <person name="Glockner G."/>
            <person name="John U."/>
            <person name="Richards T."/>
            <person name="Worden A.Z."/>
            <person name="Zhang X."/>
            <person name="Grigoriev I.V."/>
            <person name="Allen A.E."/>
            <person name="Bidle K."/>
            <person name="Borodovsky M."/>
            <person name="Bowler C."/>
            <person name="Brownlee C."/>
            <person name="Cock J.M."/>
            <person name="Elias M."/>
            <person name="Gladyshev V.N."/>
            <person name="Groth M."/>
            <person name="Guda C."/>
            <person name="Hadaegh A."/>
            <person name="Iglesias-Rodriguez M.D."/>
            <person name="Jenkins J."/>
            <person name="Jones B.M."/>
            <person name="Lawson T."/>
            <person name="Leese F."/>
            <person name="Lindquist E."/>
            <person name="Lobanov A."/>
            <person name="Lomsadze A."/>
            <person name="Malik S.B."/>
            <person name="Marsh M.E."/>
            <person name="Mackinder L."/>
            <person name="Mock T."/>
            <person name="Mueller-Roeber B."/>
            <person name="Pagarete A."/>
            <person name="Parker M."/>
            <person name="Probert I."/>
            <person name="Quesneville H."/>
            <person name="Raines C."/>
            <person name="Rensing S.A."/>
            <person name="Riano-Pachon D.M."/>
            <person name="Richier S."/>
            <person name="Rokitta S."/>
            <person name="Shiraiwa Y."/>
            <person name="Soanes D.M."/>
            <person name="van der Giezen M."/>
            <person name="Wahlund T.M."/>
            <person name="Williams B."/>
            <person name="Wilson W."/>
            <person name="Wolfe G."/>
            <person name="Wurch L.L."/>
        </authorList>
    </citation>
    <scope>NUCLEOTIDE SEQUENCE</scope>
</reference>
<dbReference type="GO" id="GO:0031418">
    <property type="term" value="F:L-ascorbic acid binding"/>
    <property type="evidence" value="ECO:0007669"/>
    <property type="project" value="UniProtKB-KW"/>
</dbReference>
<dbReference type="PANTHER" id="PTHR12907">
    <property type="entry name" value="EGL NINE HOMOLOG-RELATED"/>
    <property type="match status" value="1"/>
</dbReference>
<dbReference type="OMA" id="NHHERAA"/>
<dbReference type="Proteomes" id="UP000013827">
    <property type="component" value="Unassembled WGS sequence"/>
</dbReference>
<feature type="region of interest" description="Disordered" evidence="7">
    <location>
        <begin position="1"/>
        <end position="21"/>
    </location>
</feature>
<dbReference type="SUPFAM" id="SSF51197">
    <property type="entry name" value="Clavaminate synthase-like"/>
    <property type="match status" value="1"/>
</dbReference>
<dbReference type="AlphaFoldDB" id="A0A0D3K9T0"/>
<sequence>MRAVRHAKRARDVTRRFRTTGSSSAQAPAGVIAALEANAVSVGLAGGLFLVAGGAAVRAFHEGESEARRASPARESAYLVQDLESDLAVATPSRSPAELPSLFLPRGGLPAAVLQRSRAPLSPSSTVLSSLGLRGAHLERLRRDGIVVLDGALGADELQGIAQELKAERVQDRLSRNPNHIASGGNSDPVRTDRTLFLDSAVRGEFKSVLPCLTHGERLLRSVGHFLEREGFGGFLAHADESIPLRVPDETQLAIYGPGGAFYKPHRDGGGAEAAAGPLSHLRLRGLGRRLVTGILYLNDNGPNGARPWREEDGGCLRVYAGGDSTSECHHVDIPPIGGRMVLFDAQAMLHEVRPNHHERAAITVWFLVGSEA</sequence>
<dbReference type="PaxDb" id="2903-EOD32515"/>
<evidence type="ECO:0000256" key="5">
    <source>
        <dbReference type="ARBA" id="ARBA00023002"/>
    </source>
</evidence>
<keyword evidence="5" id="KW-0560">Oxidoreductase</keyword>
<dbReference type="GO" id="GO:0008198">
    <property type="term" value="F:ferrous iron binding"/>
    <property type="evidence" value="ECO:0007669"/>
    <property type="project" value="TreeGrafter"/>
</dbReference>
<dbReference type="GO" id="GO:0031543">
    <property type="term" value="F:peptidyl-proline dioxygenase activity"/>
    <property type="evidence" value="ECO:0007669"/>
    <property type="project" value="TreeGrafter"/>
</dbReference>
<dbReference type="GO" id="GO:0071456">
    <property type="term" value="P:cellular response to hypoxia"/>
    <property type="evidence" value="ECO:0007669"/>
    <property type="project" value="TreeGrafter"/>
</dbReference>
<evidence type="ECO:0000313" key="10">
    <source>
        <dbReference type="Proteomes" id="UP000013827"/>
    </source>
</evidence>
<evidence type="ECO:0000256" key="7">
    <source>
        <dbReference type="SAM" id="MobiDB-lite"/>
    </source>
</evidence>
<keyword evidence="3" id="KW-0847">Vitamin C</keyword>
<dbReference type="Pfam" id="PF13640">
    <property type="entry name" value="2OG-FeII_Oxy_3"/>
    <property type="match status" value="1"/>
</dbReference>
<reference evidence="9" key="2">
    <citation type="submission" date="2024-10" db="UniProtKB">
        <authorList>
            <consortium name="EnsemblProtists"/>
        </authorList>
    </citation>
    <scope>IDENTIFICATION</scope>
</reference>
<protein>
    <recommendedName>
        <fullName evidence="8">Fe2OG dioxygenase domain-containing protein</fullName>
    </recommendedName>
</protein>
<evidence type="ECO:0000256" key="3">
    <source>
        <dbReference type="ARBA" id="ARBA00022896"/>
    </source>
</evidence>
<evidence type="ECO:0000313" key="9">
    <source>
        <dbReference type="EnsemblProtists" id="EOD32515"/>
    </source>
</evidence>
<accession>A0A0D3K9T0</accession>
<dbReference type="EnsemblProtists" id="EOD32515">
    <property type="protein sequence ID" value="EOD32515"/>
    <property type="gene ID" value="EMIHUDRAFT_230869"/>
</dbReference>
<evidence type="ECO:0000256" key="2">
    <source>
        <dbReference type="ARBA" id="ARBA00022723"/>
    </source>
</evidence>
<dbReference type="eggNOG" id="ENOG502SA6G">
    <property type="taxonomic scope" value="Eukaryota"/>
</dbReference>
<dbReference type="Gene3D" id="2.60.120.620">
    <property type="entry name" value="q2cbj1_9rhob like domain"/>
    <property type="match status" value="1"/>
</dbReference>
<dbReference type="PROSITE" id="PS51471">
    <property type="entry name" value="FE2OG_OXY"/>
    <property type="match status" value="1"/>
</dbReference>
<dbReference type="InterPro" id="IPR044862">
    <property type="entry name" value="Pro_4_hyd_alph_FE2OG_OXY"/>
</dbReference>
<comment type="cofactor">
    <cofactor evidence="1">
        <name>L-ascorbate</name>
        <dbReference type="ChEBI" id="CHEBI:38290"/>
    </cofactor>
</comment>
<evidence type="ECO:0000259" key="8">
    <source>
        <dbReference type="PROSITE" id="PS51471"/>
    </source>
</evidence>
<dbReference type="RefSeq" id="XP_005784944.1">
    <property type="nucleotide sequence ID" value="XM_005784887.1"/>
</dbReference>
<organism evidence="9 10">
    <name type="scientific">Emiliania huxleyi (strain CCMP1516)</name>
    <dbReference type="NCBI Taxonomy" id="280463"/>
    <lineage>
        <taxon>Eukaryota</taxon>
        <taxon>Haptista</taxon>
        <taxon>Haptophyta</taxon>
        <taxon>Prymnesiophyceae</taxon>
        <taxon>Isochrysidales</taxon>
        <taxon>Noelaerhabdaceae</taxon>
        <taxon>Emiliania</taxon>
    </lineage>
</organism>
<evidence type="ECO:0000256" key="1">
    <source>
        <dbReference type="ARBA" id="ARBA00001961"/>
    </source>
</evidence>
<feature type="domain" description="Fe2OG dioxygenase" evidence="8">
    <location>
        <begin position="247"/>
        <end position="369"/>
    </location>
</feature>